<comment type="catalytic activity">
    <reaction evidence="1">
        <text>Hydrolyzes the link between N-acetylmuramoyl residues and L-amino acid residues in certain cell-wall glycopeptides.</text>
        <dbReference type="EC" id="3.5.1.28"/>
    </reaction>
</comment>
<dbReference type="NCBIfam" id="TIGR04183">
    <property type="entry name" value="Por_Secre_tail"/>
    <property type="match status" value="1"/>
</dbReference>
<dbReference type="Pfam" id="PF01510">
    <property type="entry name" value="Amidase_2"/>
    <property type="match status" value="1"/>
</dbReference>
<dbReference type="SUPFAM" id="SSF55846">
    <property type="entry name" value="N-acetylmuramoyl-L-alanine amidase-like"/>
    <property type="match status" value="1"/>
</dbReference>
<dbReference type="GO" id="GO:0009254">
    <property type="term" value="P:peptidoglycan turnover"/>
    <property type="evidence" value="ECO:0007669"/>
    <property type="project" value="TreeGrafter"/>
</dbReference>
<protein>
    <recommendedName>
        <fullName evidence="2">N-acetylmuramoyl-L-alanine amidase</fullName>
        <ecNumber evidence="2">3.5.1.28</ecNumber>
    </recommendedName>
</protein>
<accession>A0A0P1MCR4</accession>
<dbReference type="SMART" id="SM00644">
    <property type="entry name" value="Ami_2"/>
    <property type="match status" value="1"/>
</dbReference>
<dbReference type="STRING" id="1633631.GCA_001442925_02038"/>
<reference evidence="8" key="1">
    <citation type="submission" date="2015-11" db="EMBL/GenBank/DDBJ databases">
        <authorList>
            <person name="Varghese N."/>
        </authorList>
    </citation>
    <scope>NUCLEOTIDE SEQUENCE [LARGE SCALE GENOMIC DNA]</scope>
</reference>
<dbReference type="PANTHER" id="PTHR30417">
    <property type="entry name" value="N-ACETYLMURAMOYL-L-ALANINE AMIDASE AMID"/>
    <property type="match status" value="1"/>
</dbReference>
<dbReference type="RefSeq" id="WP_047134961.1">
    <property type="nucleotide sequence ID" value="NZ_CZVS01000071.1"/>
</dbReference>
<keyword evidence="3" id="KW-0732">Signal</keyword>
<dbReference type="GO" id="GO:0008745">
    <property type="term" value="F:N-acetylmuramoyl-L-alanine amidase activity"/>
    <property type="evidence" value="ECO:0007669"/>
    <property type="project" value="UniProtKB-EC"/>
</dbReference>
<evidence type="ECO:0000313" key="8">
    <source>
        <dbReference type="Proteomes" id="UP000182011"/>
    </source>
</evidence>
<keyword evidence="5" id="KW-0961">Cell wall biogenesis/degradation</keyword>
<dbReference type="Proteomes" id="UP000182011">
    <property type="component" value="Unassembled WGS sequence"/>
</dbReference>
<dbReference type="AlphaFoldDB" id="A0A0P1MCR4"/>
<evidence type="ECO:0000313" key="7">
    <source>
        <dbReference type="EMBL" id="CUU08240.1"/>
    </source>
</evidence>
<accession>A0A0P1P0R8</accession>
<evidence type="ECO:0000256" key="5">
    <source>
        <dbReference type="ARBA" id="ARBA00023316"/>
    </source>
</evidence>
<dbReference type="InterPro" id="IPR032812">
    <property type="entry name" value="SbsA_Ig"/>
</dbReference>
<dbReference type="InterPro" id="IPR014755">
    <property type="entry name" value="Cu-Rt/internalin_Ig-like"/>
</dbReference>
<gene>
    <name evidence="7" type="ORF">JGI4_02043</name>
</gene>
<dbReference type="Gene3D" id="2.60.120.430">
    <property type="entry name" value="Galactose-binding lectin"/>
    <property type="match status" value="1"/>
</dbReference>
<organism evidence="7 8">
    <name type="scientific">Candidatus Kryptonium thompsonii</name>
    <dbReference type="NCBI Taxonomy" id="1633631"/>
    <lineage>
        <taxon>Bacteria</taxon>
        <taxon>Pseudomonadati</taxon>
        <taxon>Candidatus Kryptoniota</taxon>
        <taxon>Candidatus Kryptonium</taxon>
    </lineage>
</organism>
<dbReference type="PANTHER" id="PTHR30417:SF1">
    <property type="entry name" value="N-ACETYLMURAMOYL-L-ALANINE AMIDASE AMID"/>
    <property type="match status" value="1"/>
</dbReference>
<evidence type="ECO:0000256" key="1">
    <source>
        <dbReference type="ARBA" id="ARBA00001561"/>
    </source>
</evidence>
<dbReference type="GO" id="GO:0009253">
    <property type="term" value="P:peptidoglycan catabolic process"/>
    <property type="evidence" value="ECO:0007669"/>
    <property type="project" value="InterPro"/>
</dbReference>
<dbReference type="Pfam" id="PF13205">
    <property type="entry name" value="Big_5"/>
    <property type="match status" value="2"/>
</dbReference>
<keyword evidence="4" id="KW-0378">Hydrolase</keyword>
<evidence type="ECO:0000256" key="4">
    <source>
        <dbReference type="ARBA" id="ARBA00022801"/>
    </source>
</evidence>
<evidence type="ECO:0000259" key="6">
    <source>
        <dbReference type="SMART" id="SM00644"/>
    </source>
</evidence>
<dbReference type="CDD" id="cd06583">
    <property type="entry name" value="PGRP"/>
    <property type="match status" value="1"/>
</dbReference>
<sequence length="849" mass="95497">MRRIIVFLVLVLSIGVSAQDLKRYFQLASEEFNVPAELLEAIAFVNTRWVHIEPEKFTPACDDKPPVYGIMGLRDDDWFGHSLVEGAKLINVPVEVVKRDVYQNIRAGAALLAKLSNEKGLKKGTSKIEDYKDVVAKFSGIPQPEIAQIFAYDVYKVLSTGFNEFGIEIERKEIDMSIFPKDLFERSGLKIIKPDEINSEDYPPAVWDPSPNYEANRLYTTRIVIHVTQGNFAGSVSWLKNPNSKASAHYVIRSSDGYIVQLVREKDKAWHAKCWNSFTLGIEHEGYIQDPDRWFTPVMYLESAKLVRNMVNRWAIPVDSNHIIGHNFWQQPQWPVVRQEWDFAKYDQGSPSCNDHTDPGPGWNWGYYLSLIRSDQTPPKVISVSPESGARNFLAYKSVVINFSVPMDKSSVQANLVITPNDTVSLIWSSDQRTLEIKPNKFWEFSTTYTIKIDTGAKSVFGLKIDGDGDGVPGDPYYVEFTTTAPDVYPPVVEKGYPVGENVSVYAEMKFVFNEPIESASLASRVRLVDENDQSISITSGKHVVKDDKSIVTFKPASPLLSDKIYKVKFLAGLKDLFGNATTSDYVFEFRTDPGVFYSGSVIDSFETVNSWWQPSQSGSTTGVEANFVASSEKKFRGSNSGKLTYRFLGESGGLIRIFNPSKPNVSDGQGNIGLWVYGDLSGNQIEFWFYNPDNYPVNLGSINWYGWKFVSYPIASVPGSNKQFHSIVIKQIQGADKEGEIYFDDLQVGGKITSVAQNEIPVDFSLEQNYPNPFNSSTLIRFSLPERVQVKLCVYDILGRLIAVIVDSELEPGVHTVKFEADDLPSGVYFYRINAGGFFSVRKMVLMK</sequence>
<feature type="domain" description="N-acetylmuramoyl-L-alanine amidase" evidence="6">
    <location>
        <begin position="210"/>
        <end position="336"/>
    </location>
</feature>
<dbReference type="EC" id="3.5.1.28" evidence="2"/>
<dbReference type="InterPro" id="IPR002502">
    <property type="entry name" value="Amidase_domain"/>
</dbReference>
<dbReference type="Gene3D" id="3.40.80.10">
    <property type="entry name" value="Peptidoglycan recognition protein-like"/>
    <property type="match status" value="1"/>
</dbReference>
<dbReference type="Pfam" id="PF18962">
    <property type="entry name" value="Por_Secre_tail"/>
    <property type="match status" value="1"/>
</dbReference>
<dbReference type="InterPro" id="IPR036505">
    <property type="entry name" value="Amidase/PGRP_sf"/>
</dbReference>
<name>A0A0P1MCR4_9BACT</name>
<dbReference type="InterPro" id="IPR051206">
    <property type="entry name" value="NAMLAA_amidase_2"/>
</dbReference>
<evidence type="ECO:0000256" key="3">
    <source>
        <dbReference type="ARBA" id="ARBA00022729"/>
    </source>
</evidence>
<evidence type="ECO:0000256" key="2">
    <source>
        <dbReference type="ARBA" id="ARBA00011901"/>
    </source>
</evidence>
<dbReference type="Gene3D" id="2.60.40.3710">
    <property type="match status" value="1"/>
</dbReference>
<accession>A0A0S4NB25</accession>
<proteinExistence type="predicted"/>
<dbReference type="InterPro" id="IPR026444">
    <property type="entry name" value="Secre_tail"/>
</dbReference>
<dbReference type="Gene3D" id="2.60.40.4070">
    <property type="match status" value="1"/>
</dbReference>
<dbReference type="EMBL" id="FAOP01000008">
    <property type="protein sequence ID" value="CUU08240.1"/>
    <property type="molecule type" value="Genomic_DNA"/>
</dbReference>
<dbReference type="GO" id="GO:0071555">
    <property type="term" value="P:cell wall organization"/>
    <property type="evidence" value="ECO:0007669"/>
    <property type="project" value="UniProtKB-KW"/>
</dbReference>
<dbReference type="Gene3D" id="2.60.40.1220">
    <property type="match status" value="1"/>
</dbReference>